<comment type="caution">
    <text evidence="1">The sequence shown here is derived from an EMBL/GenBank/DDBJ whole genome shotgun (WGS) entry which is preliminary data.</text>
</comment>
<dbReference type="Proteomes" id="UP000031802">
    <property type="component" value="Unassembled WGS sequence"/>
</dbReference>
<organism evidence="1 2">
    <name type="scientific">Sphingobacterium deserti</name>
    <dbReference type="NCBI Taxonomy" id="1229276"/>
    <lineage>
        <taxon>Bacteria</taxon>
        <taxon>Pseudomonadati</taxon>
        <taxon>Bacteroidota</taxon>
        <taxon>Sphingobacteriia</taxon>
        <taxon>Sphingobacteriales</taxon>
        <taxon>Sphingobacteriaceae</taxon>
        <taxon>Sphingobacterium</taxon>
    </lineage>
</organism>
<protein>
    <submittedName>
        <fullName evidence="1">Uncharacterized protein</fullName>
    </submittedName>
</protein>
<dbReference type="STRING" id="1229276.DI53_3839"/>
<dbReference type="EMBL" id="JJMU01000072">
    <property type="protein sequence ID" value="KGE12350.1"/>
    <property type="molecule type" value="Genomic_DNA"/>
</dbReference>
<dbReference type="AlphaFoldDB" id="A0A0B8T5W7"/>
<keyword evidence="2" id="KW-1185">Reference proteome</keyword>
<reference evidence="2" key="1">
    <citation type="submission" date="2014-04" db="EMBL/GenBank/DDBJ databases">
        <title>Whole-Genome optical mapping and complete genome sequence of Sphingobacterium deserti sp. nov., a new spaces isolated from desert in the west of China.</title>
        <authorList>
            <person name="Teng C."/>
            <person name="Zhou Z."/>
            <person name="Li X."/>
            <person name="Chen M."/>
            <person name="Lin M."/>
            <person name="Wang L."/>
            <person name="Su S."/>
            <person name="Zhang C."/>
            <person name="Zhang W."/>
        </authorList>
    </citation>
    <scope>NUCLEOTIDE SEQUENCE [LARGE SCALE GENOMIC DNA]</scope>
    <source>
        <strain evidence="2">ACCC05744</strain>
    </source>
</reference>
<evidence type="ECO:0000313" key="1">
    <source>
        <dbReference type="EMBL" id="KGE12350.1"/>
    </source>
</evidence>
<evidence type="ECO:0000313" key="2">
    <source>
        <dbReference type="Proteomes" id="UP000031802"/>
    </source>
</evidence>
<accession>A0A0B8T5W7</accession>
<reference evidence="1 2" key="2">
    <citation type="journal article" date="2015" name="PLoS ONE">
        <title>Whole-Genome Optical Mapping and Finished Genome Sequence of Sphingobacterium deserti sp. nov., a New Species Isolated from the Western Desert of China.</title>
        <authorList>
            <person name="Teng C."/>
            <person name="Zhou Z."/>
            <person name="Molnar I."/>
            <person name="Li X."/>
            <person name="Tang R."/>
            <person name="Chen M."/>
            <person name="Wang L."/>
            <person name="Su S."/>
            <person name="Zhang W."/>
            <person name="Lin M."/>
        </authorList>
    </citation>
    <scope>NUCLEOTIDE SEQUENCE [LARGE SCALE GENOMIC DNA]</scope>
    <source>
        <strain evidence="2">ACCC05744</strain>
    </source>
</reference>
<gene>
    <name evidence="1" type="ORF">DI53_3839</name>
</gene>
<proteinExistence type="predicted"/>
<name>A0A0B8T5W7_9SPHI</name>
<sequence>MRQQRITKKQKPDSWKGPAHLYIAIEAIYIYYLFRYEITIFPKTI</sequence>